<accession>A0AAE1IF63</accession>
<dbReference type="AlphaFoldDB" id="A0AAE1IF63"/>
<keyword evidence="2" id="KW-1185">Reference proteome</keyword>
<dbReference type="GeneID" id="87920898"/>
<organism evidence="1 2">
    <name type="scientific">Trichoderma aggressivum f. europaeum</name>
    <dbReference type="NCBI Taxonomy" id="173218"/>
    <lineage>
        <taxon>Eukaryota</taxon>
        <taxon>Fungi</taxon>
        <taxon>Dikarya</taxon>
        <taxon>Ascomycota</taxon>
        <taxon>Pezizomycotina</taxon>
        <taxon>Sordariomycetes</taxon>
        <taxon>Hypocreomycetidae</taxon>
        <taxon>Hypocreales</taxon>
        <taxon>Hypocreaceae</taxon>
        <taxon>Trichoderma</taxon>
    </lineage>
</organism>
<evidence type="ECO:0000313" key="1">
    <source>
        <dbReference type="EMBL" id="KAK4071009.1"/>
    </source>
</evidence>
<protein>
    <submittedName>
        <fullName evidence="1">Uncharacterized protein</fullName>
    </submittedName>
</protein>
<gene>
    <name evidence="1" type="ORF">Triagg1_6376</name>
</gene>
<name>A0AAE1IF63_9HYPO</name>
<proteinExistence type="predicted"/>
<reference evidence="1" key="1">
    <citation type="submission" date="2023-11" db="EMBL/GenBank/DDBJ databases">
        <title>The genome sequences of three competitors of mushroom-forming fungi.</title>
        <authorList>
            <person name="Beijen E."/>
            <person name="Ohm R.A."/>
        </authorList>
    </citation>
    <scope>NUCLEOTIDE SEQUENCE</scope>
    <source>
        <strain evidence="1">CBS 100526</strain>
    </source>
</reference>
<sequence>MAVTLNNTTDATFKINGYQEYLHNPPQEINPGDEAEIKYTPGKPTVIYCIDEEIRGQLVVEVGNSSQGNKLWGEGLFQLQMSGRAETWDIVTN</sequence>
<dbReference type="Proteomes" id="UP001273209">
    <property type="component" value="Unassembled WGS sequence"/>
</dbReference>
<comment type="caution">
    <text evidence="1">The sequence shown here is derived from an EMBL/GenBank/DDBJ whole genome shotgun (WGS) entry which is preliminary data.</text>
</comment>
<evidence type="ECO:0000313" key="2">
    <source>
        <dbReference type="Proteomes" id="UP001273209"/>
    </source>
</evidence>
<dbReference type="RefSeq" id="XP_062754629.1">
    <property type="nucleotide sequence ID" value="XM_062900993.1"/>
</dbReference>
<dbReference type="EMBL" id="JAWRVG010000025">
    <property type="protein sequence ID" value="KAK4071009.1"/>
    <property type="molecule type" value="Genomic_DNA"/>
</dbReference>